<keyword evidence="2" id="KW-1185">Reference proteome</keyword>
<evidence type="ECO:0000313" key="1">
    <source>
        <dbReference type="EMBL" id="TNV73151.1"/>
    </source>
</evidence>
<reference evidence="1" key="1">
    <citation type="submission" date="2019-06" db="EMBL/GenBank/DDBJ databases">
        <authorList>
            <person name="Zheng W."/>
        </authorList>
    </citation>
    <scope>NUCLEOTIDE SEQUENCE</scope>
    <source>
        <strain evidence="1">QDHG01</strain>
    </source>
</reference>
<gene>
    <name evidence="1" type="ORF">FGO68_gene8207</name>
</gene>
<sequence length="134" mass="15890">MYYFSLTSSLIAFYYLKSNRFMSSLCASICIKYRLRTSSIIAVLSTSEFTLWVKSSCSFEQRCEKLSRESLKIILSLCISSKEWSCMRWNWLMEVFRPEILSFMVSVWLLILCNSWQIFPSRTRLSLSYSPTRF</sequence>
<accession>A0A8J8NEF0</accession>
<organism evidence="1 2">
    <name type="scientific">Halteria grandinella</name>
    <dbReference type="NCBI Taxonomy" id="5974"/>
    <lineage>
        <taxon>Eukaryota</taxon>
        <taxon>Sar</taxon>
        <taxon>Alveolata</taxon>
        <taxon>Ciliophora</taxon>
        <taxon>Intramacronucleata</taxon>
        <taxon>Spirotrichea</taxon>
        <taxon>Stichotrichia</taxon>
        <taxon>Sporadotrichida</taxon>
        <taxon>Halteriidae</taxon>
        <taxon>Halteria</taxon>
    </lineage>
</organism>
<name>A0A8J8NEF0_HALGN</name>
<dbReference type="EMBL" id="RRYP01019701">
    <property type="protein sequence ID" value="TNV73151.1"/>
    <property type="molecule type" value="Genomic_DNA"/>
</dbReference>
<comment type="caution">
    <text evidence="1">The sequence shown here is derived from an EMBL/GenBank/DDBJ whole genome shotgun (WGS) entry which is preliminary data.</text>
</comment>
<proteinExistence type="predicted"/>
<protein>
    <submittedName>
        <fullName evidence="1">Uncharacterized protein</fullName>
    </submittedName>
</protein>
<dbReference type="AlphaFoldDB" id="A0A8J8NEF0"/>
<evidence type="ECO:0000313" key="2">
    <source>
        <dbReference type="Proteomes" id="UP000785679"/>
    </source>
</evidence>
<dbReference type="Proteomes" id="UP000785679">
    <property type="component" value="Unassembled WGS sequence"/>
</dbReference>